<dbReference type="EMBL" id="JAKLTR010000029">
    <property type="protein sequence ID" value="MCG2617993.1"/>
    <property type="molecule type" value="Genomic_DNA"/>
</dbReference>
<evidence type="ECO:0008006" key="4">
    <source>
        <dbReference type="Google" id="ProtNLM"/>
    </source>
</evidence>
<evidence type="ECO:0000256" key="1">
    <source>
        <dbReference type="SAM" id="SignalP"/>
    </source>
</evidence>
<dbReference type="RefSeq" id="WP_237877020.1">
    <property type="nucleotide sequence ID" value="NZ_JAKLTR010000029.1"/>
</dbReference>
<name>A0ABS9L097_9BACT</name>
<proteinExistence type="predicted"/>
<reference evidence="2" key="1">
    <citation type="submission" date="2022-01" db="EMBL/GenBank/DDBJ databases">
        <authorList>
            <person name="Jo J.-H."/>
            <person name="Im W.-T."/>
        </authorList>
    </citation>
    <scope>NUCLEOTIDE SEQUENCE</scope>
    <source>
        <strain evidence="2">NA20</strain>
    </source>
</reference>
<keyword evidence="1" id="KW-0732">Signal</keyword>
<gene>
    <name evidence="2" type="ORF">LZZ85_27065</name>
</gene>
<evidence type="ECO:0000313" key="3">
    <source>
        <dbReference type="Proteomes" id="UP001165367"/>
    </source>
</evidence>
<keyword evidence="3" id="KW-1185">Reference proteome</keyword>
<feature type="chain" id="PRO_5046073420" description="Outer membrane protein beta-barrel domain-containing protein" evidence="1">
    <location>
        <begin position="27"/>
        <end position="318"/>
    </location>
</feature>
<feature type="signal peptide" evidence="1">
    <location>
        <begin position="1"/>
        <end position="26"/>
    </location>
</feature>
<accession>A0ABS9L097</accession>
<comment type="caution">
    <text evidence="2">The sequence shown here is derived from an EMBL/GenBank/DDBJ whole genome shotgun (WGS) entry which is preliminary data.</text>
</comment>
<organism evidence="2 3">
    <name type="scientific">Terrimonas ginsenosidimutans</name>
    <dbReference type="NCBI Taxonomy" id="2908004"/>
    <lineage>
        <taxon>Bacteria</taxon>
        <taxon>Pseudomonadati</taxon>
        <taxon>Bacteroidota</taxon>
        <taxon>Chitinophagia</taxon>
        <taxon>Chitinophagales</taxon>
        <taxon>Chitinophagaceae</taxon>
        <taxon>Terrimonas</taxon>
    </lineage>
</organism>
<evidence type="ECO:0000313" key="2">
    <source>
        <dbReference type="EMBL" id="MCG2617993.1"/>
    </source>
</evidence>
<dbReference type="Proteomes" id="UP001165367">
    <property type="component" value="Unassembled WGS sequence"/>
</dbReference>
<sequence length="318" mass="35260">MRNKILHAFIALLAVSGSVLPNHANAQSVGGTIGNGEFAFGVGPMFFLGDLGGSAGKGGRFVKDVDFPLTKLAKSLYVSIYPSELFGLRLSLNHGVLEGDDAKAPDKGGAEVDRLKRNLSFRTSVLEGYIAAEVYPTVLFEQWDGLQGKLRPYGVIGVGVMKYNPKTQLNGKWVELQPLRLEGQGMEEYPDSKPYKLVQREIPMGVGAKYYLSDKAYIGFELLHRKLFTDYIDDVSSDSYIDPIYFDKYLTASQASVAKQLYYRGTYGNGSTLIDPQNLQRGNPNQKDAFFSTVFRFGIRFGGTPDPARRQLRCPVFY</sequence>
<protein>
    <recommendedName>
        <fullName evidence="4">Outer membrane protein beta-barrel domain-containing protein</fullName>
    </recommendedName>
</protein>